<dbReference type="STRING" id="188477.A0A433T0R4"/>
<organism evidence="1 2">
    <name type="scientific">Elysia chlorotica</name>
    <name type="common">Eastern emerald elysia</name>
    <name type="synonym">Sea slug</name>
    <dbReference type="NCBI Taxonomy" id="188477"/>
    <lineage>
        <taxon>Eukaryota</taxon>
        <taxon>Metazoa</taxon>
        <taxon>Spiralia</taxon>
        <taxon>Lophotrochozoa</taxon>
        <taxon>Mollusca</taxon>
        <taxon>Gastropoda</taxon>
        <taxon>Heterobranchia</taxon>
        <taxon>Euthyneura</taxon>
        <taxon>Panpulmonata</taxon>
        <taxon>Sacoglossa</taxon>
        <taxon>Placobranchoidea</taxon>
        <taxon>Plakobranchidae</taxon>
        <taxon>Elysia</taxon>
    </lineage>
</organism>
<name>A0A433T0R4_ELYCH</name>
<comment type="caution">
    <text evidence="1">The sequence shown here is derived from an EMBL/GenBank/DDBJ whole genome shotgun (WGS) entry which is preliminary data.</text>
</comment>
<dbReference type="AlphaFoldDB" id="A0A433T0R4"/>
<gene>
    <name evidence="1" type="ORF">EGW08_017114</name>
</gene>
<protein>
    <recommendedName>
        <fullName evidence="3">RNA-binding S4 domain-containing protein</fullName>
    </recommendedName>
</protein>
<accession>A0A433T0R4</accession>
<evidence type="ECO:0000313" key="1">
    <source>
        <dbReference type="EMBL" id="RUS75130.1"/>
    </source>
</evidence>
<dbReference type="EMBL" id="RQTK01000769">
    <property type="protein sequence ID" value="RUS75130.1"/>
    <property type="molecule type" value="Genomic_DNA"/>
</dbReference>
<evidence type="ECO:0008006" key="3">
    <source>
        <dbReference type="Google" id="ProtNLM"/>
    </source>
</evidence>
<proteinExistence type="predicted"/>
<keyword evidence="2" id="KW-1185">Reference proteome</keyword>
<sequence>MDKKHPRRIELTRQFFGKATLDDFDPDQEKLGSSRQGAVVLCCQRLPVLMVRNHNHVRDLKAATTFMEQGHLRIGPYVVDDPAYLVTRGMEDFVSWKQWKDISKTKK</sequence>
<reference evidence="1 2" key="1">
    <citation type="submission" date="2019-01" db="EMBL/GenBank/DDBJ databases">
        <title>A draft genome assembly of the solar-powered sea slug Elysia chlorotica.</title>
        <authorList>
            <person name="Cai H."/>
            <person name="Li Q."/>
            <person name="Fang X."/>
            <person name="Li J."/>
            <person name="Curtis N.E."/>
            <person name="Altenburger A."/>
            <person name="Shibata T."/>
            <person name="Feng M."/>
            <person name="Maeda T."/>
            <person name="Schwartz J.A."/>
            <person name="Shigenobu S."/>
            <person name="Lundholm N."/>
            <person name="Nishiyama T."/>
            <person name="Yang H."/>
            <person name="Hasebe M."/>
            <person name="Li S."/>
            <person name="Pierce S.K."/>
            <person name="Wang J."/>
        </authorList>
    </citation>
    <scope>NUCLEOTIDE SEQUENCE [LARGE SCALE GENOMIC DNA]</scope>
    <source>
        <strain evidence="1">EC2010</strain>
        <tissue evidence="1">Whole organism of an adult</tissue>
    </source>
</reference>
<evidence type="ECO:0000313" key="2">
    <source>
        <dbReference type="Proteomes" id="UP000271974"/>
    </source>
</evidence>
<dbReference type="Proteomes" id="UP000271974">
    <property type="component" value="Unassembled WGS sequence"/>
</dbReference>
<dbReference type="OrthoDB" id="10248812at2759"/>